<keyword evidence="8" id="KW-1185">Reference proteome</keyword>
<dbReference type="AlphaFoldDB" id="A0A9W6ME12"/>
<keyword evidence="2 5" id="KW-0717">Septation</keyword>
<dbReference type="GO" id="GO:0043093">
    <property type="term" value="P:FtsZ-dependent cytokinesis"/>
    <property type="evidence" value="ECO:0007669"/>
    <property type="project" value="UniProtKB-UniRule"/>
</dbReference>
<dbReference type="GO" id="GO:0000917">
    <property type="term" value="P:division septum assembly"/>
    <property type="evidence" value="ECO:0007669"/>
    <property type="project" value="UniProtKB-KW"/>
</dbReference>
<evidence type="ECO:0000313" key="8">
    <source>
        <dbReference type="Proteomes" id="UP001143474"/>
    </source>
</evidence>
<dbReference type="HAMAP" id="MF_01197">
    <property type="entry name" value="SepF"/>
    <property type="match status" value="1"/>
</dbReference>
<dbReference type="Gene3D" id="3.30.110.150">
    <property type="entry name" value="SepF-like protein"/>
    <property type="match status" value="2"/>
</dbReference>
<accession>A0A9W6ME12</accession>
<evidence type="ECO:0000313" key="7">
    <source>
        <dbReference type="EMBL" id="GLK10721.1"/>
    </source>
</evidence>
<feature type="region of interest" description="Disordered" evidence="6">
    <location>
        <begin position="145"/>
        <end position="174"/>
    </location>
</feature>
<comment type="subunit">
    <text evidence="5">Homodimer. Interacts with FtsZ.</text>
</comment>
<dbReference type="InterPro" id="IPR038594">
    <property type="entry name" value="SepF-like_sf"/>
</dbReference>
<gene>
    <name evidence="5" type="primary">sepF</name>
    <name evidence="7" type="ORF">GCM10017600_41270</name>
</gene>
<dbReference type="InterPro" id="IPR023052">
    <property type="entry name" value="Cell_div_SepF"/>
</dbReference>
<keyword evidence="5" id="KW-0963">Cytoplasm</keyword>
<comment type="similarity">
    <text evidence="5">Belongs to the SepF family.</text>
</comment>
<evidence type="ECO:0000256" key="3">
    <source>
        <dbReference type="ARBA" id="ARBA00023306"/>
    </source>
</evidence>
<evidence type="ECO:0000256" key="5">
    <source>
        <dbReference type="HAMAP-Rule" id="MF_01197"/>
    </source>
</evidence>
<dbReference type="RefSeq" id="WP_271219129.1">
    <property type="nucleotide sequence ID" value="NZ_BAAAVD010000015.1"/>
</dbReference>
<keyword evidence="1 5" id="KW-0132">Cell division</keyword>
<evidence type="ECO:0000256" key="2">
    <source>
        <dbReference type="ARBA" id="ARBA00023210"/>
    </source>
</evidence>
<dbReference type="PANTHER" id="PTHR35798:SF1">
    <property type="entry name" value="CELL DIVISION PROTEIN SEPF"/>
    <property type="match status" value="1"/>
</dbReference>
<dbReference type="InterPro" id="IPR007561">
    <property type="entry name" value="Cell_div_SepF/SepF-rel"/>
</dbReference>
<evidence type="ECO:0000256" key="1">
    <source>
        <dbReference type="ARBA" id="ARBA00022618"/>
    </source>
</evidence>
<dbReference type="Proteomes" id="UP001143474">
    <property type="component" value="Unassembled WGS sequence"/>
</dbReference>
<reference evidence="7" key="1">
    <citation type="journal article" date="2014" name="Int. J. Syst. Evol. Microbiol.">
        <title>Complete genome sequence of Corynebacterium casei LMG S-19264T (=DSM 44701T), isolated from a smear-ripened cheese.</title>
        <authorList>
            <consortium name="US DOE Joint Genome Institute (JGI-PGF)"/>
            <person name="Walter F."/>
            <person name="Albersmeier A."/>
            <person name="Kalinowski J."/>
            <person name="Ruckert C."/>
        </authorList>
    </citation>
    <scope>NUCLEOTIDE SEQUENCE</scope>
    <source>
        <strain evidence="7">VKM Ac-2007</strain>
    </source>
</reference>
<comment type="subcellular location">
    <subcellularLocation>
        <location evidence="5">Cytoplasm</location>
    </subcellularLocation>
    <text evidence="5">Localizes to the division site, in a FtsZ-dependent manner.</text>
</comment>
<evidence type="ECO:0000256" key="6">
    <source>
        <dbReference type="SAM" id="MobiDB-lite"/>
    </source>
</evidence>
<comment type="caution">
    <text evidence="7">The sequence shown here is derived from an EMBL/GenBank/DDBJ whole genome shotgun (WGS) entry which is preliminary data.</text>
</comment>
<organism evidence="7 8">
    <name type="scientific">Streptosporangium carneum</name>
    <dbReference type="NCBI Taxonomy" id="47481"/>
    <lineage>
        <taxon>Bacteria</taxon>
        <taxon>Bacillati</taxon>
        <taxon>Actinomycetota</taxon>
        <taxon>Actinomycetes</taxon>
        <taxon>Streptosporangiales</taxon>
        <taxon>Streptosporangiaceae</taxon>
        <taxon>Streptosporangium</taxon>
    </lineage>
</organism>
<comment type="function">
    <text evidence="4 5">Cell division protein that is part of the divisome complex and is recruited early to the Z-ring. Probably stimulates Z-ring formation, perhaps through the cross-linking of FtsZ protofilaments. Its function overlaps with FtsA.</text>
</comment>
<evidence type="ECO:0000256" key="4">
    <source>
        <dbReference type="ARBA" id="ARBA00044936"/>
    </source>
</evidence>
<keyword evidence="3 5" id="KW-0131">Cell cycle</keyword>
<dbReference type="GO" id="GO:0005737">
    <property type="term" value="C:cytoplasm"/>
    <property type="evidence" value="ECO:0007669"/>
    <property type="project" value="UniProtKB-SubCell"/>
</dbReference>
<sequence>MILETVRPRDYNDVRQVGHYFREGIPVVMDLTAVADDEARQFVDFAAGLICGRRGDMERLSPKVFLLIPSVLAKPGTLTGIVKKLRPRDYSEALYVGHYFRKGVPVVMDLTAVADDEARQFVDFAAGLICGRRGDMERLSPKVFLLTPSGPARPNEAENDMTGAENDMTGVESI</sequence>
<name>A0A9W6ME12_9ACTN</name>
<proteinExistence type="inferred from homology"/>
<protein>
    <recommendedName>
        <fullName evidence="5">Cell division protein SepF</fullName>
    </recommendedName>
</protein>
<dbReference type="EMBL" id="BSEV01000008">
    <property type="protein sequence ID" value="GLK10721.1"/>
    <property type="molecule type" value="Genomic_DNA"/>
</dbReference>
<dbReference type="PANTHER" id="PTHR35798">
    <property type="entry name" value="CELL DIVISION PROTEIN SEPF"/>
    <property type="match status" value="1"/>
</dbReference>
<reference evidence="7" key="2">
    <citation type="submission" date="2023-01" db="EMBL/GenBank/DDBJ databases">
        <authorList>
            <person name="Sun Q."/>
            <person name="Evtushenko L."/>
        </authorList>
    </citation>
    <scope>NUCLEOTIDE SEQUENCE</scope>
    <source>
        <strain evidence="7">VKM Ac-2007</strain>
    </source>
</reference>
<dbReference type="Pfam" id="PF04472">
    <property type="entry name" value="SepF"/>
    <property type="match status" value="2"/>
</dbReference>